<feature type="compositionally biased region" description="Basic residues" evidence="1">
    <location>
        <begin position="811"/>
        <end position="820"/>
    </location>
</feature>
<gene>
    <name evidence="3" type="ORF">Tci_025643</name>
</gene>
<keyword evidence="3" id="KW-0548">Nucleotidyltransferase</keyword>
<feature type="compositionally biased region" description="Low complexity" evidence="1">
    <location>
        <begin position="797"/>
        <end position="810"/>
    </location>
</feature>
<feature type="region of interest" description="Disordered" evidence="1">
    <location>
        <begin position="789"/>
        <end position="820"/>
    </location>
</feature>
<accession>A0A6L2L076</accession>
<dbReference type="AlphaFoldDB" id="A0A6L2L076"/>
<sequence length="1202" mass="132898">MPDFMNTALGTMFLLGQGYIVPTGRLIVPIGRYVVPTGRLIVSTGRYVVPTGRVIVATGRYVVPAGFDNDSDNTSSSNDSMFDGKPTTRFPCPSDLGNHDPLPGIFSSLSYDDEFDAALNNVASSVEVSPVALIEPRSVAQALEDPSWVDAIQEEMQQFKFQNVWVLVDLPTSKYAIGTKWILKNKRDARGIVIRNKARLVAQGHRQEEGIDYNEVFTPVARIEAIRLFLAFASYMGFLVYQMDVKSAFLYERIDEEVYVTQPKGSVKTATTPYEATKPKSKNESDSPVNVHLYRSMIGSLMYLTASRPDIMFAVSTYLWHQVTPTTSNLEVVKKIFKYLKGQPKLGLWYPKESLLVLEAYSDSNYAGANKDRKSTTGGCQFLGRRLISWQCKKQTTVATSSTEAEYVAAATAVVRYALTTNPIIFDSLVKPFWSTATLRAPKLGQPAILAIIDKTPYTITEELVRSRLQLVDDGGIADLPIAEIYSGMDHLGYVSEGKLTFFKNKFSPQWSFLVHTLLDYLSTKSESWDQFGSLIAIALICLSNGRRFNWSNYIFKGMTAAGCFTTVKDASMGDDVHTSPPRSSHAPPAGQPLGGEEDPITLTAFSLQIPIAIPNVPTAGPPGTFGVPPGASAIPTGASTVPPGTFDVPTGASTVPINVSSRADPTGVSSKGKSTMVEEDIHVKARTFKQMEEDHLGEEAAKRLHDEEMAHMERERAEVQRKRQQDVLDSAMYYNEADWLNIRAQVKSNASLLKTLLGDDVSEDNFSARMDALIKKKKQALADQSLLKHPTPSMPEVPISPAVSSPPSSHTRRKSPGQKHILKSKSILPKLDLDVEAQSFINVAVNEDTDDEVTPAWSAIVGWKVLPTPLCEINALYRIDETVSGEVLSMFKDVLYPLSIKFMERMLMHKLEIDSDIMGNDMTTAEQLIYVVPTGRLIVPTGRYVVPTGRLIVSTGRYVVPTGRVIVATGRLFTILNSNKDLSRVGSNNMPLVHRHIPSCALPVPIVLCSWYFTFSCKVAPLMLSLSTWPSAILNPSLLNHLDEFVLSPQLQVENYRIDLQGMHKYLHHSVGSYLLMMEKCFFSRNRRGKGNGVKEKQCTLADDSAKVNHCIDEAMTRKVATHYGLNTVDAISVPNVVEESFHNVQCVPESGSNKVAVNREDIAILMNLVGVVHERLCNIVYGFILFTSKDKMDAMIENDH</sequence>
<comment type="caution">
    <text evidence="3">The sequence shown here is derived from an EMBL/GenBank/DDBJ whole genome shotgun (WGS) entry which is preliminary data.</text>
</comment>
<dbReference type="PANTHER" id="PTHR11439">
    <property type="entry name" value="GAG-POL-RELATED RETROTRANSPOSON"/>
    <property type="match status" value="1"/>
</dbReference>
<dbReference type="SUPFAM" id="SSF56672">
    <property type="entry name" value="DNA/RNA polymerases"/>
    <property type="match status" value="1"/>
</dbReference>
<reference evidence="3" key="1">
    <citation type="journal article" date="2019" name="Sci. Rep.">
        <title>Draft genome of Tanacetum cinerariifolium, the natural source of mosquito coil.</title>
        <authorList>
            <person name="Yamashiro T."/>
            <person name="Shiraishi A."/>
            <person name="Satake H."/>
            <person name="Nakayama K."/>
        </authorList>
    </citation>
    <scope>NUCLEOTIDE SEQUENCE</scope>
</reference>
<evidence type="ECO:0000313" key="3">
    <source>
        <dbReference type="EMBL" id="GEU53665.1"/>
    </source>
</evidence>
<evidence type="ECO:0000256" key="1">
    <source>
        <dbReference type="SAM" id="MobiDB-lite"/>
    </source>
</evidence>
<name>A0A6L2L076_TANCI</name>
<protein>
    <submittedName>
        <fullName evidence="3">Ribonuclease H-like domain, reverse transcriptase, RNA-dependent DNA polymerase</fullName>
    </submittedName>
</protein>
<feature type="domain" description="Reverse transcriptase Ty1/copia-type" evidence="2">
    <location>
        <begin position="163"/>
        <end position="268"/>
    </location>
</feature>
<organism evidence="3">
    <name type="scientific">Tanacetum cinerariifolium</name>
    <name type="common">Dalmatian daisy</name>
    <name type="synonym">Chrysanthemum cinerariifolium</name>
    <dbReference type="NCBI Taxonomy" id="118510"/>
    <lineage>
        <taxon>Eukaryota</taxon>
        <taxon>Viridiplantae</taxon>
        <taxon>Streptophyta</taxon>
        <taxon>Embryophyta</taxon>
        <taxon>Tracheophyta</taxon>
        <taxon>Spermatophyta</taxon>
        <taxon>Magnoliopsida</taxon>
        <taxon>eudicotyledons</taxon>
        <taxon>Gunneridae</taxon>
        <taxon>Pentapetalae</taxon>
        <taxon>asterids</taxon>
        <taxon>campanulids</taxon>
        <taxon>Asterales</taxon>
        <taxon>Asteraceae</taxon>
        <taxon>Asteroideae</taxon>
        <taxon>Anthemideae</taxon>
        <taxon>Anthemidinae</taxon>
        <taxon>Tanacetum</taxon>
    </lineage>
</organism>
<dbReference type="InterPro" id="IPR013103">
    <property type="entry name" value="RVT_2"/>
</dbReference>
<keyword evidence="3" id="KW-0695">RNA-directed DNA polymerase</keyword>
<dbReference type="InterPro" id="IPR043502">
    <property type="entry name" value="DNA/RNA_pol_sf"/>
</dbReference>
<dbReference type="CDD" id="cd09272">
    <property type="entry name" value="RNase_HI_RT_Ty1"/>
    <property type="match status" value="1"/>
</dbReference>
<dbReference type="EMBL" id="BKCJ010003209">
    <property type="protein sequence ID" value="GEU53665.1"/>
    <property type="molecule type" value="Genomic_DNA"/>
</dbReference>
<keyword evidence="3" id="KW-0808">Transferase</keyword>
<evidence type="ECO:0000259" key="2">
    <source>
        <dbReference type="Pfam" id="PF07727"/>
    </source>
</evidence>
<dbReference type="PANTHER" id="PTHR11439:SF495">
    <property type="entry name" value="REVERSE TRANSCRIPTASE, RNA-DEPENDENT DNA POLYMERASE-RELATED"/>
    <property type="match status" value="1"/>
</dbReference>
<feature type="region of interest" description="Disordered" evidence="1">
    <location>
        <begin position="574"/>
        <end position="598"/>
    </location>
</feature>
<proteinExistence type="predicted"/>
<dbReference type="GO" id="GO:0003964">
    <property type="term" value="F:RNA-directed DNA polymerase activity"/>
    <property type="evidence" value="ECO:0007669"/>
    <property type="project" value="UniProtKB-KW"/>
</dbReference>
<dbReference type="Pfam" id="PF07727">
    <property type="entry name" value="RVT_2"/>
    <property type="match status" value="1"/>
</dbReference>